<dbReference type="CDD" id="cd00403">
    <property type="entry name" value="Ribosomal_L1"/>
    <property type="match status" value="1"/>
</dbReference>
<dbReference type="InterPro" id="IPR016095">
    <property type="entry name" value="Ribosomal_uL1_3-a/b-sand"/>
</dbReference>
<keyword evidence="2" id="KW-0678">Repressor</keyword>
<evidence type="ECO:0000256" key="2">
    <source>
        <dbReference type="ARBA" id="ARBA00022491"/>
    </source>
</evidence>
<evidence type="ECO:0000313" key="9">
    <source>
        <dbReference type="Proteomes" id="UP000034090"/>
    </source>
</evidence>
<keyword evidence="4" id="KW-0689">Ribosomal protein</keyword>
<evidence type="ECO:0000256" key="5">
    <source>
        <dbReference type="ARBA" id="ARBA00023274"/>
    </source>
</evidence>
<dbReference type="Pfam" id="PF00687">
    <property type="entry name" value="Ribosomal_L1"/>
    <property type="match status" value="1"/>
</dbReference>
<evidence type="ECO:0000256" key="3">
    <source>
        <dbReference type="ARBA" id="ARBA00022845"/>
    </source>
</evidence>
<gene>
    <name evidence="8" type="ORF">UV74_C0013G0036</name>
</gene>
<dbReference type="GO" id="GO:0006417">
    <property type="term" value="P:regulation of translation"/>
    <property type="evidence" value="ECO:0007669"/>
    <property type="project" value="UniProtKB-KW"/>
</dbReference>
<dbReference type="PANTHER" id="PTHR36427:SF3">
    <property type="entry name" value="LARGE RIBOSOMAL SUBUNIT PROTEIN UL1M"/>
    <property type="match status" value="1"/>
</dbReference>
<reference evidence="8 9" key="1">
    <citation type="journal article" date="2015" name="Nature">
        <title>rRNA introns, odd ribosomes, and small enigmatic genomes across a large radiation of phyla.</title>
        <authorList>
            <person name="Brown C.T."/>
            <person name="Hug L.A."/>
            <person name="Thomas B.C."/>
            <person name="Sharon I."/>
            <person name="Castelle C.J."/>
            <person name="Singh A."/>
            <person name="Wilkins M.J."/>
            <person name="Williams K.H."/>
            <person name="Banfield J.F."/>
        </authorList>
    </citation>
    <scope>NUCLEOTIDE SEQUENCE [LARGE SCALE GENOMIC DNA]</scope>
</reference>
<evidence type="ECO:0000313" key="8">
    <source>
        <dbReference type="EMBL" id="KKS96914.1"/>
    </source>
</evidence>
<dbReference type="GO" id="GO:1990904">
    <property type="term" value="C:ribonucleoprotein complex"/>
    <property type="evidence" value="ECO:0007669"/>
    <property type="project" value="UniProtKB-KW"/>
</dbReference>
<comment type="similarity">
    <text evidence="1">Belongs to the universal ribosomal protein uL1 family.</text>
</comment>
<dbReference type="GO" id="GO:0005840">
    <property type="term" value="C:ribosome"/>
    <property type="evidence" value="ECO:0007669"/>
    <property type="project" value="UniProtKB-KW"/>
</dbReference>
<evidence type="ECO:0000256" key="6">
    <source>
        <dbReference type="ARBA" id="ARBA00035241"/>
    </source>
</evidence>
<keyword evidence="3" id="KW-0810">Translation regulation</keyword>
<proteinExistence type="inferred from homology"/>
<organism evidence="8 9">
    <name type="scientific">Candidatus Woesebacteria bacterium GW2011_GWB1_43_14</name>
    <dbReference type="NCBI Taxonomy" id="1618578"/>
    <lineage>
        <taxon>Bacteria</taxon>
        <taxon>Candidatus Woeseibacteriota</taxon>
    </lineage>
</organism>
<evidence type="ECO:0000256" key="1">
    <source>
        <dbReference type="ARBA" id="ARBA00010531"/>
    </source>
</evidence>
<dbReference type="Gene3D" id="6.10.20.140">
    <property type="entry name" value="50S ribosomal protein L1, Chain A, Domain 1"/>
    <property type="match status" value="1"/>
</dbReference>
<dbReference type="STRING" id="1618578.UV74_C0013G0036"/>
<dbReference type="Gene3D" id="3.40.50.790">
    <property type="match status" value="1"/>
</dbReference>
<evidence type="ECO:0000256" key="7">
    <source>
        <dbReference type="ARBA" id="ARBA00035452"/>
    </source>
</evidence>
<dbReference type="Proteomes" id="UP000034090">
    <property type="component" value="Unassembled WGS sequence"/>
</dbReference>
<comment type="caution">
    <text evidence="8">The sequence shown here is derived from an EMBL/GenBank/DDBJ whole genome shotgun (WGS) entry which is preliminary data.</text>
</comment>
<dbReference type="Gene3D" id="3.30.190.20">
    <property type="match status" value="1"/>
</dbReference>
<dbReference type="InterPro" id="IPR023674">
    <property type="entry name" value="Ribosomal_uL1-like"/>
</dbReference>
<dbReference type="EMBL" id="LCFQ01000013">
    <property type="protein sequence ID" value="KKS96914.1"/>
    <property type="molecule type" value="Genomic_DNA"/>
</dbReference>
<dbReference type="PANTHER" id="PTHR36427">
    <property type="entry name" value="54S RIBOSOMAL PROTEIN L1, MITOCHONDRIAL"/>
    <property type="match status" value="1"/>
</dbReference>
<dbReference type="PATRIC" id="fig|1618578.3.peg.375"/>
<keyword evidence="5" id="KW-0687">Ribonucleoprotein</keyword>
<accession>A0A0G1DGU3</accession>
<evidence type="ECO:0000256" key="4">
    <source>
        <dbReference type="ARBA" id="ARBA00022980"/>
    </source>
</evidence>
<name>A0A0G1DGU3_9BACT</name>
<dbReference type="AlphaFoldDB" id="A0A0G1DGU3"/>
<dbReference type="InterPro" id="IPR028364">
    <property type="entry name" value="Ribosomal_uL1/biogenesis"/>
</dbReference>
<sequence length="251" mass="27584">MGKTKTTLISEEVKEHKTSKVRIAGLKGGERVKAMDAGPIIEKVETEEKKPEKRVRPPKVRGAKYKAAKAKIDKSKKYSLSEAIKLVKETSFSSFDGSVEMHLKVKKSGLAVNVQLPKAASKKRVEVANEQTIEKLKKGKIDFDILLAMPEFMPKLIPFAHILGPKGLMPNPKLGTLIKSEEEIKKFSANTINLKTEKKAPLMHTVIGKVSWDEADLVNNAQAIIEAVTKNQIADAYLASSMGPSVKLEVA</sequence>
<protein>
    <recommendedName>
        <fullName evidence="6">Large ribosomal subunit protein uL1</fullName>
    </recommendedName>
    <alternativeName>
        <fullName evidence="7">50S ribosomal protein L1</fullName>
    </alternativeName>
</protein>
<dbReference type="SUPFAM" id="SSF56808">
    <property type="entry name" value="Ribosomal protein L1"/>
    <property type="match status" value="1"/>
</dbReference>